<evidence type="ECO:0000256" key="2">
    <source>
        <dbReference type="ARBA" id="ARBA00023242"/>
    </source>
</evidence>
<organism evidence="3 4">
    <name type="scientific">Neocucurbitaria cava</name>
    <dbReference type="NCBI Taxonomy" id="798079"/>
    <lineage>
        <taxon>Eukaryota</taxon>
        <taxon>Fungi</taxon>
        <taxon>Dikarya</taxon>
        <taxon>Ascomycota</taxon>
        <taxon>Pezizomycotina</taxon>
        <taxon>Dothideomycetes</taxon>
        <taxon>Pleosporomycetidae</taxon>
        <taxon>Pleosporales</taxon>
        <taxon>Pleosporineae</taxon>
        <taxon>Cucurbitariaceae</taxon>
        <taxon>Neocucurbitaria</taxon>
    </lineage>
</organism>
<dbReference type="Proteomes" id="UP001140560">
    <property type="component" value="Unassembled WGS sequence"/>
</dbReference>
<accession>A0A9W8YEA1</accession>
<dbReference type="AlphaFoldDB" id="A0A9W8YEA1"/>
<keyword evidence="2" id="KW-0539">Nucleus</keyword>
<keyword evidence="3" id="KW-0251">Elongation factor</keyword>
<evidence type="ECO:0000256" key="1">
    <source>
        <dbReference type="ARBA" id="ARBA00004123"/>
    </source>
</evidence>
<keyword evidence="3" id="KW-0648">Protein biosynthesis</keyword>
<gene>
    <name evidence="3" type="primary">SPT5_3</name>
    <name evidence="3" type="ORF">N0V83_002757</name>
</gene>
<reference evidence="3" key="1">
    <citation type="submission" date="2022-10" db="EMBL/GenBank/DDBJ databases">
        <title>Tapping the CABI collections for fungal endophytes: first genome assemblies for Collariella, Neodidymelliopsis, Ascochyta clinopodiicola, Didymella pomorum, Didymosphaeria variabile, Neocosmospora piperis and Neocucurbitaria cava.</title>
        <authorList>
            <person name="Hill R."/>
        </authorList>
    </citation>
    <scope>NUCLEOTIDE SEQUENCE</scope>
    <source>
        <strain evidence="3">IMI 356814</strain>
    </source>
</reference>
<evidence type="ECO:0000313" key="3">
    <source>
        <dbReference type="EMBL" id="KAJ4374018.1"/>
    </source>
</evidence>
<dbReference type="GO" id="GO:0003746">
    <property type="term" value="F:translation elongation factor activity"/>
    <property type="evidence" value="ECO:0007669"/>
    <property type="project" value="UniProtKB-KW"/>
</dbReference>
<evidence type="ECO:0000313" key="4">
    <source>
        <dbReference type="Proteomes" id="UP001140560"/>
    </source>
</evidence>
<sequence length="433" mass="49325">MSWGFTIDDKVRLAREWGGAAVSCLNLGNFTSQHHIWSVQAIHIMHAYEHLVGSTNQWIALRSVGVVIAKSLGLHKLGHHPEDDRIHELNLEQKQAFIDREIGIQMRHFNTCRPKSLDEETMLPVDDATPTYTLVGTYFFDYAALLLEFHNSMIEIEHEDDQVRYARVLTFDGEMRVLCVEKIPKCLSPRTQPDPTWPKWVGWARRLHQASVNHKIIMIHQQFLSKSFKNVRYTYSRWACSTAAKNIINMYNTREMEEPQWWVEQAFIVTAGTCLVLDLFHRTEDDPEAQEYQACVQKAIYFLQQCFTSSVAVHGVRLLLSLLQEYNKILEGMRNNANQVVGTARQCPGMLAQIGDVDIPDNARTSNARASNIHVLPSDPDVPLSVDEAAQFSFDIDALGFEDLMDYLPTEGGLDNSVLFDSIHNLGSGQFVF</sequence>
<comment type="caution">
    <text evidence="3">The sequence shown here is derived from an EMBL/GenBank/DDBJ whole genome shotgun (WGS) entry which is preliminary data.</text>
</comment>
<dbReference type="PANTHER" id="PTHR31001">
    <property type="entry name" value="UNCHARACTERIZED TRANSCRIPTIONAL REGULATORY PROTEIN"/>
    <property type="match status" value="1"/>
</dbReference>
<name>A0A9W8YEA1_9PLEO</name>
<dbReference type="InterPro" id="IPR050613">
    <property type="entry name" value="Sec_Metabolite_Reg"/>
</dbReference>
<proteinExistence type="predicted"/>
<dbReference type="OrthoDB" id="410267at2759"/>
<dbReference type="EMBL" id="JAPEUY010000004">
    <property type="protein sequence ID" value="KAJ4374018.1"/>
    <property type="molecule type" value="Genomic_DNA"/>
</dbReference>
<dbReference type="PANTHER" id="PTHR31001:SF76">
    <property type="entry name" value="ZN(2)-C6 FUNGAL-TYPE DOMAIN-CONTAINING PROTEIN"/>
    <property type="match status" value="1"/>
</dbReference>
<dbReference type="CDD" id="cd12148">
    <property type="entry name" value="fungal_TF_MHR"/>
    <property type="match status" value="1"/>
</dbReference>
<comment type="subcellular location">
    <subcellularLocation>
        <location evidence="1">Nucleus</location>
    </subcellularLocation>
</comment>
<protein>
    <submittedName>
        <fullName evidence="3">Transcription elongation factor spt5</fullName>
    </submittedName>
</protein>
<dbReference type="GO" id="GO:0005634">
    <property type="term" value="C:nucleus"/>
    <property type="evidence" value="ECO:0007669"/>
    <property type="project" value="UniProtKB-SubCell"/>
</dbReference>
<keyword evidence="4" id="KW-1185">Reference proteome</keyword>